<organism evidence="2 3">
    <name type="scientific">Sphingomonas arantia</name>
    <dbReference type="NCBI Taxonomy" id="1460676"/>
    <lineage>
        <taxon>Bacteria</taxon>
        <taxon>Pseudomonadati</taxon>
        <taxon>Pseudomonadota</taxon>
        <taxon>Alphaproteobacteria</taxon>
        <taxon>Sphingomonadales</taxon>
        <taxon>Sphingomonadaceae</taxon>
        <taxon>Sphingomonas</taxon>
    </lineage>
</organism>
<feature type="signal peptide" evidence="1">
    <location>
        <begin position="1"/>
        <end position="19"/>
    </location>
</feature>
<evidence type="ECO:0000313" key="3">
    <source>
        <dbReference type="Proteomes" id="UP001597400"/>
    </source>
</evidence>
<dbReference type="Proteomes" id="UP001597400">
    <property type="component" value="Unassembled WGS sequence"/>
</dbReference>
<evidence type="ECO:0000313" key="2">
    <source>
        <dbReference type="EMBL" id="MFD1951323.1"/>
    </source>
</evidence>
<sequence>MVCRRVVAGFVALSSVVVATAPAAASYLFWIPPNFSGTPVRGGEPGLGLPLPGATDKELSAHLLWNMRAGLNVAALQCQFAPPLAAVKNYNTLLKQHDAELTDAYTTIEKYFRRTDPKGWQVSLDQYTTRTYNGFSTLHAQLGFCETAASIGREAIGRKRGDLHETAELRMREFRNSLVPMGDAMFVIRRTNFASLPTPPLDPKCWNKKDVLVKKCVVTWNMTLAAAGRPVALVDGTGTPNGG</sequence>
<keyword evidence="1" id="KW-0732">Signal</keyword>
<name>A0ABW4U1C8_9SPHN</name>
<protein>
    <submittedName>
        <fullName evidence="2">Uncharacterized protein</fullName>
    </submittedName>
</protein>
<reference evidence="3" key="1">
    <citation type="journal article" date="2019" name="Int. J. Syst. Evol. Microbiol.">
        <title>The Global Catalogue of Microorganisms (GCM) 10K type strain sequencing project: providing services to taxonomists for standard genome sequencing and annotation.</title>
        <authorList>
            <consortium name="The Broad Institute Genomics Platform"/>
            <consortium name="The Broad Institute Genome Sequencing Center for Infectious Disease"/>
            <person name="Wu L."/>
            <person name="Ma J."/>
        </authorList>
    </citation>
    <scope>NUCLEOTIDE SEQUENCE [LARGE SCALE GENOMIC DNA]</scope>
    <source>
        <strain evidence="3">CGMCC 1.12702</strain>
    </source>
</reference>
<dbReference type="RefSeq" id="WP_380929892.1">
    <property type="nucleotide sequence ID" value="NZ_JBHUGS010000002.1"/>
</dbReference>
<keyword evidence="3" id="KW-1185">Reference proteome</keyword>
<proteinExistence type="predicted"/>
<feature type="chain" id="PRO_5046322723" evidence="1">
    <location>
        <begin position="20"/>
        <end position="243"/>
    </location>
</feature>
<comment type="caution">
    <text evidence="2">The sequence shown here is derived from an EMBL/GenBank/DDBJ whole genome shotgun (WGS) entry which is preliminary data.</text>
</comment>
<dbReference type="EMBL" id="JBHUGS010000002">
    <property type="protein sequence ID" value="MFD1951323.1"/>
    <property type="molecule type" value="Genomic_DNA"/>
</dbReference>
<evidence type="ECO:0000256" key="1">
    <source>
        <dbReference type="SAM" id="SignalP"/>
    </source>
</evidence>
<accession>A0ABW4U1C8</accession>
<gene>
    <name evidence="2" type="ORF">ACFSGX_11165</name>
</gene>